<keyword evidence="4 10" id="KW-0378">Hydrolase</keyword>
<dbReference type="SMART" id="SM00962">
    <property type="entry name" value="SRP54"/>
    <property type="match status" value="1"/>
</dbReference>
<dbReference type="GO" id="GO:0003924">
    <property type="term" value="F:GTPase activity"/>
    <property type="evidence" value="ECO:0007669"/>
    <property type="project" value="UniProtKB-UniRule"/>
</dbReference>
<reference evidence="13 14" key="1">
    <citation type="submission" date="2019-05" db="EMBL/GenBank/DDBJ databases">
        <authorList>
            <person name="Pankratov T."/>
            <person name="Grouzdev D."/>
        </authorList>
    </citation>
    <scope>NUCLEOTIDE SEQUENCE [LARGE SCALE GENOMIC DNA]</scope>
    <source>
        <strain evidence="13 14">KEBCLARHB70R</strain>
    </source>
</reference>
<dbReference type="Gene3D" id="1.10.260.30">
    <property type="entry name" value="Signal recognition particle, SRP54 subunit, M-domain"/>
    <property type="match status" value="1"/>
</dbReference>
<dbReference type="RefSeq" id="WP_138325963.1">
    <property type="nucleotide sequence ID" value="NZ_VCDI01000003.1"/>
</dbReference>
<dbReference type="InterPro" id="IPR036891">
    <property type="entry name" value="Signal_recog_part_SRP54_M_sf"/>
</dbReference>
<dbReference type="InterPro" id="IPR003593">
    <property type="entry name" value="AAA+_ATPase"/>
</dbReference>
<evidence type="ECO:0000313" key="13">
    <source>
        <dbReference type="EMBL" id="TLU72500.1"/>
    </source>
</evidence>
<feature type="binding site" evidence="10">
    <location>
        <begin position="191"/>
        <end position="195"/>
    </location>
    <ligand>
        <name>GTP</name>
        <dbReference type="ChEBI" id="CHEBI:37565"/>
    </ligand>
</feature>
<feature type="compositionally biased region" description="Gly residues" evidence="11">
    <location>
        <begin position="454"/>
        <end position="469"/>
    </location>
</feature>
<evidence type="ECO:0000256" key="11">
    <source>
        <dbReference type="SAM" id="MobiDB-lite"/>
    </source>
</evidence>
<dbReference type="SMART" id="SM00382">
    <property type="entry name" value="AAA"/>
    <property type="match status" value="1"/>
</dbReference>
<dbReference type="PANTHER" id="PTHR11564">
    <property type="entry name" value="SIGNAL RECOGNITION PARTICLE 54K PROTEIN SRP54"/>
    <property type="match status" value="1"/>
</dbReference>
<evidence type="ECO:0000313" key="14">
    <source>
        <dbReference type="Proteomes" id="UP000305654"/>
    </source>
</evidence>
<keyword evidence="7 10" id="KW-0733">Signal recognition particle</keyword>
<comment type="subunit">
    <text evidence="10">Part of the signal recognition particle protein translocation system, which is composed of SRP and FtsY. SRP is a ribonucleoprotein composed of Ffh and a 4.5S RNA molecule.</text>
</comment>
<evidence type="ECO:0000256" key="1">
    <source>
        <dbReference type="ARBA" id="ARBA00004515"/>
    </source>
</evidence>
<comment type="domain">
    <text evidence="10">Composed of three domains: the N-terminal N domain, which is responsible for interactions with the ribosome, the central G domain, which binds GTP, and the C-terminal M domain, which binds the RNA and the signal sequence of the RNC.</text>
</comment>
<dbReference type="Proteomes" id="UP000305654">
    <property type="component" value="Unassembled WGS sequence"/>
</dbReference>
<evidence type="ECO:0000256" key="8">
    <source>
        <dbReference type="ARBA" id="ARBA00023274"/>
    </source>
</evidence>
<dbReference type="Pfam" id="PF02881">
    <property type="entry name" value="SRP54_N"/>
    <property type="match status" value="1"/>
</dbReference>
<dbReference type="Pfam" id="PF02978">
    <property type="entry name" value="SRP_SPB"/>
    <property type="match status" value="1"/>
</dbReference>
<dbReference type="SUPFAM" id="SSF47446">
    <property type="entry name" value="Signal peptide-binding domain"/>
    <property type="match status" value="1"/>
</dbReference>
<dbReference type="Pfam" id="PF00448">
    <property type="entry name" value="SRP54"/>
    <property type="match status" value="1"/>
</dbReference>
<sequence length="469" mass="49747">MFDSLSGRMTGVFDRLRTRGALSEADVAEAMREVRLAMLDSDVALPVVKDFINRVRERAIGAEVLESISPGQAVAKIVNDALVEALGGAGAVPLNLNAAAPIPILMVGLQGSGKTTTAGKLGLRLGGRERRRVLLASLDTQRPAAQLQLAQLAQRAGVASLPIVAGQTPVQIAQRAMETGRREGYDIVILDTAGRLSIDEALMEEVRQIRAVTNPAETLLVVDAMTGQDAVNTARAFNEAVGVTGIVMTRMDGDARGGAALSMRHITGAPIKLTGSGEKLDALEDFHPERVAGRILGLGDLAGLVEKASDTLDAEESEKLALKMLRGKFDLDDYAAQIKQINKMGSISGILDMLPGMGQMKSQLAGKDLDTSVLKRHTAIISSMTKSERRTPDIIKASRKKRIAAGSGATVQEVNRLLKQFDDMSTMMKRINKLGAKGLMRQGLGALMPKGMMPQGGPGGGRGPGQRPH</sequence>
<keyword evidence="5 10" id="KW-0694">RNA-binding</keyword>
<evidence type="ECO:0000256" key="3">
    <source>
        <dbReference type="ARBA" id="ARBA00022741"/>
    </source>
</evidence>
<gene>
    <name evidence="10" type="primary">ffh</name>
    <name evidence="13" type="ORF">FE263_10570</name>
</gene>
<dbReference type="InterPro" id="IPR027417">
    <property type="entry name" value="P-loop_NTPase"/>
</dbReference>
<comment type="function">
    <text evidence="10">Involved in targeting and insertion of nascent membrane proteins into the cytoplasmic membrane. Binds to the hydrophobic signal sequence of the ribosome-nascent chain (RNC) as it emerges from the ribosomes. The SRP-RNC complex is then targeted to the cytoplasmic membrane where it interacts with the SRP receptor FtsY. Interaction with FtsY leads to the transfer of the RNC complex to the Sec translocase for insertion into the membrane, the hydrolysis of GTP by both Ffh and FtsY, and the dissociation of the SRP-FtsY complex into the individual components.</text>
</comment>
<dbReference type="NCBIfam" id="TIGR00959">
    <property type="entry name" value="ffh"/>
    <property type="match status" value="1"/>
</dbReference>
<comment type="caution">
    <text evidence="13">The sequence shown here is derived from an EMBL/GenBank/DDBJ whole genome shotgun (WGS) entry which is preliminary data.</text>
</comment>
<evidence type="ECO:0000259" key="12">
    <source>
        <dbReference type="PROSITE" id="PS00300"/>
    </source>
</evidence>
<keyword evidence="8 10" id="KW-0687">Ribonucleoprotein</keyword>
<evidence type="ECO:0000256" key="5">
    <source>
        <dbReference type="ARBA" id="ARBA00022884"/>
    </source>
</evidence>
<evidence type="ECO:0000256" key="9">
    <source>
        <dbReference type="ARBA" id="ARBA00048027"/>
    </source>
</evidence>
<comment type="similarity">
    <text evidence="2 10">Belongs to the GTP-binding SRP family. SRP54 subfamily.</text>
</comment>
<dbReference type="EMBL" id="VCDI01000003">
    <property type="protein sequence ID" value="TLU72500.1"/>
    <property type="molecule type" value="Genomic_DNA"/>
</dbReference>
<dbReference type="InterPro" id="IPR013822">
    <property type="entry name" value="Signal_recog_particl_SRP54_hlx"/>
</dbReference>
<evidence type="ECO:0000256" key="6">
    <source>
        <dbReference type="ARBA" id="ARBA00023134"/>
    </source>
</evidence>
<evidence type="ECO:0000256" key="2">
    <source>
        <dbReference type="ARBA" id="ARBA00005450"/>
    </source>
</evidence>
<organism evidence="13 14">
    <name type="scientific">Lichenicoccus roseus</name>
    <dbReference type="NCBI Taxonomy" id="2683649"/>
    <lineage>
        <taxon>Bacteria</taxon>
        <taxon>Pseudomonadati</taxon>
        <taxon>Pseudomonadota</taxon>
        <taxon>Alphaproteobacteria</taxon>
        <taxon>Acetobacterales</taxon>
        <taxon>Acetobacteraceae</taxon>
        <taxon>Lichenicoccus</taxon>
    </lineage>
</organism>
<dbReference type="GO" id="GO:0008312">
    <property type="term" value="F:7S RNA binding"/>
    <property type="evidence" value="ECO:0007669"/>
    <property type="project" value="InterPro"/>
</dbReference>
<dbReference type="GO" id="GO:0005525">
    <property type="term" value="F:GTP binding"/>
    <property type="evidence" value="ECO:0007669"/>
    <property type="project" value="UniProtKB-UniRule"/>
</dbReference>
<comment type="subcellular location">
    <subcellularLocation>
        <location evidence="1">Cell inner membrane</location>
        <topology evidence="1">Peripheral membrane protein</topology>
        <orientation evidence="1">Cytoplasmic side</orientation>
    </subcellularLocation>
    <subcellularLocation>
        <location evidence="10">Cytoplasm</location>
    </subcellularLocation>
    <text evidence="10">The SRP-RNC complex is targeted to the cytoplasmic membrane.</text>
</comment>
<dbReference type="SUPFAM" id="SSF52540">
    <property type="entry name" value="P-loop containing nucleoside triphosphate hydrolases"/>
    <property type="match status" value="1"/>
</dbReference>
<dbReference type="GO" id="GO:0006614">
    <property type="term" value="P:SRP-dependent cotranslational protein targeting to membrane"/>
    <property type="evidence" value="ECO:0007669"/>
    <property type="project" value="InterPro"/>
</dbReference>
<dbReference type="PANTHER" id="PTHR11564:SF5">
    <property type="entry name" value="SIGNAL RECOGNITION PARTICLE SUBUNIT SRP54"/>
    <property type="match status" value="1"/>
</dbReference>
<feature type="binding site" evidence="10">
    <location>
        <begin position="108"/>
        <end position="115"/>
    </location>
    <ligand>
        <name>GTP</name>
        <dbReference type="ChEBI" id="CHEBI:37565"/>
    </ligand>
</feature>
<dbReference type="GO" id="GO:0048500">
    <property type="term" value="C:signal recognition particle"/>
    <property type="evidence" value="ECO:0007669"/>
    <property type="project" value="UniProtKB-UniRule"/>
</dbReference>
<dbReference type="EC" id="3.6.5.4" evidence="10"/>
<dbReference type="InterPro" id="IPR004125">
    <property type="entry name" value="Signal_recog_particle_SRP54_M"/>
</dbReference>
<proteinExistence type="inferred from homology"/>
<dbReference type="AlphaFoldDB" id="A0A5R9J4F1"/>
<accession>A0A5R9J4F1</accession>
<dbReference type="Gene3D" id="3.40.50.300">
    <property type="entry name" value="P-loop containing nucleotide triphosphate hydrolases"/>
    <property type="match status" value="1"/>
</dbReference>
<evidence type="ECO:0000256" key="7">
    <source>
        <dbReference type="ARBA" id="ARBA00023135"/>
    </source>
</evidence>
<keyword evidence="6 10" id="KW-0342">GTP-binding</keyword>
<name>A0A5R9J4F1_9PROT</name>
<feature type="domain" description="SRP54-type proteins GTP-binding" evidence="12">
    <location>
        <begin position="270"/>
        <end position="283"/>
    </location>
</feature>
<keyword evidence="3 10" id="KW-0547">Nucleotide-binding</keyword>
<feature type="region of interest" description="Disordered" evidence="11">
    <location>
        <begin position="449"/>
        <end position="469"/>
    </location>
</feature>
<dbReference type="InterPro" id="IPR042101">
    <property type="entry name" value="SRP54_N_sf"/>
</dbReference>
<dbReference type="InterPro" id="IPR004780">
    <property type="entry name" value="SRP"/>
</dbReference>
<dbReference type="HAMAP" id="MF_00306">
    <property type="entry name" value="SRP54"/>
    <property type="match status" value="1"/>
</dbReference>
<dbReference type="Gene3D" id="1.20.120.140">
    <property type="entry name" value="Signal recognition particle SRP54, nucleotide-binding domain"/>
    <property type="match status" value="1"/>
</dbReference>
<dbReference type="InterPro" id="IPR022941">
    <property type="entry name" value="SRP54"/>
</dbReference>
<dbReference type="GO" id="GO:0005886">
    <property type="term" value="C:plasma membrane"/>
    <property type="evidence" value="ECO:0007669"/>
    <property type="project" value="UniProtKB-SubCell"/>
</dbReference>
<dbReference type="OrthoDB" id="9804720at2"/>
<keyword evidence="10" id="KW-0963">Cytoplasm</keyword>
<evidence type="ECO:0000256" key="10">
    <source>
        <dbReference type="HAMAP-Rule" id="MF_00306"/>
    </source>
</evidence>
<keyword evidence="14" id="KW-1185">Reference proteome</keyword>
<dbReference type="InterPro" id="IPR000897">
    <property type="entry name" value="SRP54_GTPase_dom"/>
</dbReference>
<protein>
    <recommendedName>
        <fullName evidence="10">Signal recognition particle protein</fullName>
        <ecNumber evidence="10">3.6.5.4</ecNumber>
    </recommendedName>
    <alternativeName>
        <fullName evidence="10">Fifty-four homolog</fullName>
    </alternativeName>
</protein>
<dbReference type="SMART" id="SM00963">
    <property type="entry name" value="SRP54_N"/>
    <property type="match status" value="1"/>
</dbReference>
<dbReference type="PROSITE" id="PS00300">
    <property type="entry name" value="SRP54"/>
    <property type="match status" value="1"/>
</dbReference>
<feature type="binding site" evidence="10">
    <location>
        <begin position="249"/>
        <end position="252"/>
    </location>
    <ligand>
        <name>GTP</name>
        <dbReference type="ChEBI" id="CHEBI:37565"/>
    </ligand>
</feature>
<evidence type="ECO:0000256" key="4">
    <source>
        <dbReference type="ARBA" id="ARBA00022801"/>
    </source>
</evidence>
<comment type="catalytic activity">
    <reaction evidence="9 10">
        <text>GTP + H2O = GDP + phosphate + H(+)</text>
        <dbReference type="Rhea" id="RHEA:19669"/>
        <dbReference type="ChEBI" id="CHEBI:15377"/>
        <dbReference type="ChEBI" id="CHEBI:15378"/>
        <dbReference type="ChEBI" id="CHEBI:37565"/>
        <dbReference type="ChEBI" id="CHEBI:43474"/>
        <dbReference type="ChEBI" id="CHEBI:58189"/>
        <dbReference type="EC" id="3.6.5.4"/>
    </reaction>
</comment>